<evidence type="ECO:0000256" key="1">
    <source>
        <dbReference type="ARBA" id="ARBA00022603"/>
    </source>
</evidence>
<dbReference type="PANTHER" id="PTHR13090">
    <property type="entry name" value="ARGININE-HYDROXYLASE NDUFAF5, MITOCHONDRIAL"/>
    <property type="match status" value="1"/>
</dbReference>
<organism evidence="4 5">
    <name type="scientific">Anaplasma ovis str. Haibei</name>
    <dbReference type="NCBI Taxonomy" id="1248439"/>
    <lineage>
        <taxon>Bacteria</taxon>
        <taxon>Pseudomonadati</taxon>
        <taxon>Pseudomonadota</taxon>
        <taxon>Alphaproteobacteria</taxon>
        <taxon>Rickettsiales</taxon>
        <taxon>Anaplasmataceae</taxon>
        <taxon>Anaplasma</taxon>
    </lineage>
</organism>
<dbReference type="InterPro" id="IPR050602">
    <property type="entry name" value="Malonyl-ACP_OMT"/>
</dbReference>
<sequence>MFDRGLVRRRRTRVGSASAPLFFEVATLICYRVAILLQNCPVSVLVLGCRNGLVASELSRILPDGSSVVQCDVSLEVLTGVSGELLVVADEEALPFREGSFDFVISNLSLHNINDVPGVFARICSILAKNGVFIAATFGSRTLYGVKIALASAEGVRVAPRIQPFHSTPYMLECLQLCGFSGLVAEVHVIEMAYNSLYDLFHALRNMGEGNTLHRSYEPLGRGVMEKAWCIYKQSMGRDGAVRVPVQFEIVTLRAVSRN</sequence>
<protein>
    <submittedName>
        <fullName evidence="4">SAM-dependent methyltransferase</fullName>
    </submittedName>
</protein>
<keyword evidence="2 4" id="KW-0808">Transferase</keyword>
<dbReference type="EMBL" id="CP015994">
    <property type="protein sequence ID" value="ASI47623.1"/>
    <property type="molecule type" value="Genomic_DNA"/>
</dbReference>
<reference evidence="5" key="1">
    <citation type="submission" date="2018-06" db="EMBL/GenBank/DDBJ databases">
        <title>The Anaplasma ovis genome reveals a high proportion of pseudogenes.</title>
        <authorList>
            <person name="Liu Z."/>
            <person name="Peasley A.M."/>
            <person name="Yang J."/>
            <person name="Li Y."/>
            <person name="Guan G."/>
            <person name="Luo J."/>
            <person name="Yin H."/>
            <person name="Brayton K.A."/>
        </authorList>
    </citation>
    <scope>NUCLEOTIDE SEQUENCE [LARGE SCALE GENOMIC DNA]</scope>
    <source>
        <strain evidence="5">Haibei</strain>
    </source>
</reference>
<dbReference type="OrthoDB" id="9793723at2"/>
<dbReference type="InterPro" id="IPR013216">
    <property type="entry name" value="Methyltransf_11"/>
</dbReference>
<dbReference type="GO" id="GO:0008757">
    <property type="term" value="F:S-adenosylmethionine-dependent methyltransferase activity"/>
    <property type="evidence" value="ECO:0007669"/>
    <property type="project" value="InterPro"/>
</dbReference>
<dbReference type="GO" id="GO:0032259">
    <property type="term" value="P:methylation"/>
    <property type="evidence" value="ECO:0007669"/>
    <property type="project" value="UniProtKB-KW"/>
</dbReference>
<name>A0A2Z2LGC7_9RICK</name>
<keyword evidence="1 4" id="KW-0489">Methyltransferase</keyword>
<evidence type="ECO:0000313" key="5">
    <source>
        <dbReference type="Proteomes" id="UP000259762"/>
    </source>
</evidence>
<dbReference type="KEGG" id="aoh:AOV_01815"/>
<reference evidence="4 5" key="2">
    <citation type="journal article" date="2019" name="BMC Genomics">
        <title>The Anaplasma ovis genome reveals a high proportion of pseudogenes.</title>
        <authorList>
            <person name="Liu Z."/>
            <person name="Peasley A.M."/>
            <person name="Yang J."/>
            <person name="Li Y."/>
            <person name="Guan G."/>
            <person name="Luo J."/>
            <person name="Yin H."/>
            <person name="Brayton K.A."/>
        </authorList>
    </citation>
    <scope>NUCLEOTIDE SEQUENCE [LARGE SCALE GENOMIC DNA]</scope>
    <source>
        <strain evidence="4 5">Haibei</strain>
    </source>
</reference>
<dbReference type="Proteomes" id="UP000259762">
    <property type="component" value="Chromosome"/>
</dbReference>
<dbReference type="InterPro" id="IPR029063">
    <property type="entry name" value="SAM-dependent_MTases_sf"/>
</dbReference>
<dbReference type="Pfam" id="PF08241">
    <property type="entry name" value="Methyltransf_11"/>
    <property type="match status" value="1"/>
</dbReference>
<keyword evidence="5" id="KW-1185">Reference proteome</keyword>
<dbReference type="CDD" id="cd02440">
    <property type="entry name" value="AdoMet_MTases"/>
    <property type="match status" value="1"/>
</dbReference>
<feature type="domain" description="Methyltransferase type 11" evidence="3">
    <location>
        <begin position="46"/>
        <end position="134"/>
    </location>
</feature>
<evidence type="ECO:0000256" key="2">
    <source>
        <dbReference type="ARBA" id="ARBA00022679"/>
    </source>
</evidence>
<dbReference type="SUPFAM" id="SSF53335">
    <property type="entry name" value="S-adenosyl-L-methionine-dependent methyltransferases"/>
    <property type="match status" value="1"/>
</dbReference>
<evidence type="ECO:0000259" key="3">
    <source>
        <dbReference type="Pfam" id="PF08241"/>
    </source>
</evidence>
<gene>
    <name evidence="4" type="ORF">AOV_01815</name>
</gene>
<dbReference type="PANTHER" id="PTHR13090:SF1">
    <property type="entry name" value="ARGININE-HYDROXYLASE NDUFAF5, MITOCHONDRIAL"/>
    <property type="match status" value="1"/>
</dbReference>
<evidence type="ECO:0000313" key="4">
    <source>
        <dbReference type="EMBL" id="ASI47623.1"/>
    </source>
</evidence>
<accession>A0A2Z2LGC7</accession>
<dbReference type="Gene3D" id="3.40.50.150">
    <property type="entry name" value="Vaccinia Virus protein VP39"/>
    <property type="match status" value="1"/>
</dbReference>
<proteinExistence type="predicted"/>
<dbReference type="AlphaFoldDB" id="A0A2Z2LGC7"/>